<reference evidence="1 2" key="1">
    <citation type="submission" date="2020-08" db="EMBL/GenBank/DDBJ databases">
        <title>Sequencing the genomes of 1000 actinobacteria strains.</title>
        <authorList>
            <person name="Klenk H.-P."/>
        </authorList>
    </citation>
    <scope>NUCLEOTIDE SEQUENCE [LARGE SCALE GENOMIC DNA]</scope>
    <source>
        <strain evidence="1 2">DSM 43582</strain>
    </source>
</reference>
<accession>A0A7W9P8Q8</accession>
<protein>
    <submittedName>
        <fullName evidence="1">Uncharacterized protein</fullName>
    </submittedName>
</protein>
<evidence type="ECO:0000313" key="2">
    <source>
        <dbReference type="Proteomes" id="UP000540412"/>
    </source>
</evidence>
<keyword evidence="2" id="KW-1185">Reference proteome</keyword>
<evidence type="ECO:0000313" key="1">
    <source>
        <dbReference type="EMBL" id="MBB5911263.1"/>
    </source>
</evidence>
<dbReference type="Proteomes" id="UP000540412">
    <property type="component" value="Unassembled WGS sequence"/>
</dbReference>
<dbReference type="AlphaFoldDB" id="A0A7W9P8Q8"/>
<dbReference type="RefSeq" id="WP_157185558.1">
    <property type="nucleotide sequence ID" value="NZ_JACHIT010000001.1"/>
</dbReference>
<gene>
    <name evidence="1" type="ORF">BJY24_000130</name>
</gene>
<dbReference type="EMBL" id="JACHIT010000001">
    <property type="protein sequence ID" value="MBB5911263.1"/>
    <property type="molecule type" value="Genomic_DNA"/>
</dbReference>
<proteinExistence type="predicted"/>
<comment type="caution">
    <text evidence="1">The sequence shown here is derived from an EMBL/GenBank/DDBJ whole genome shotgun (WGS) entry which is preliminary data.</text>
</comment>
<sequence>MGSHHWRPPSQAAEDRNRQYTFVDAVGQPTAGCPRAVEDRNGKEDLDGFELELLAVAFRDG</sequence>
<name>A0A7W9P8Q8_9NOCA</name>
<organism evidence="1 2">
    <name type="scientific">Nocardia transvalensis</name>
    <dbReference type="NCBI Taxonomy" id="37333"/>
    <lineage>
        <taxon>Bacteria</taxon>
        <taxon>Bacillati</taxon>
        <taxon>Actinomycetota</taxon>
        <taxon>Actinomycetes</taxon>
        <taxon>Mycobacteriales</taxon>
        <taxon>Nocardiaceae</taxon>
        <taxon>Nocardia</taxon>
    </lineage>
</organism>